<dbReference type="AlphaFoldDB" id="A0A1I6QP68"/>
<reference evidence="3" key="1">
    <citation type="submission" date="2016-10" db="EMBL/GenBank/DDBJ databases">
        <authorList>
            <person name="Varghese N."/>
            <person name="Submissions S."/>
        </authorList>
    </citation>
    <scope>NUCLEOTIDE SEQUENCE [LARGE SCALE GENOMIC DNA]</scope>
    <source>
        <strain evidence="3">DSM 24450</strain>
    </source>
</reference>
<sequence length="339" mass="38636">MIIMRALKYIVLFLLIFIIGGSIYIATLKADYNTKSTRTIKVPIEMVFNEINDYKNWNNWGPWLEMDSSIVASYPEITSGVGASYSWTGAEGSGSMKTISIIPNKEIIQQIDFGSGSAPEVYWKFNAVENGTEVTWGMRGKNSFSEKLYWLFKGGIEKNMTPMYNRGLELLDQYLTKEMEKHSFNFKGIVDYGGGFYLYQTTSCKMDLFNDNMREMMANVSNFMDENTIEKYGNPFVLYHKWDEENKTVMFSACFPVNVRIITTGNILTGFQEPVKTFKTEFIGDYKFSNEAWIAASKAISDAGLIATENAEPFEIYKVGPENTSNPAKWITEIYIPVN</sequence>
<name>A0A1I6QP68_9FLAO</name>
<evidence type="ECO:0000313" key="2">
    <source>
        <dbReference type="EMBL" id="SFS54122.1"/>
    </source>
</evidence>
<feature type="transmembrane region" description="Helical" evidence="1">
    <location>
        <begin position="7"/>
        <end position="26"/>
    </location>
</feature>
<dbReference type="Gene3D" id="3.20.80.10">
    <property type="entry name" value="Regulatory factor, effector binding domain"/>
    <property type="match status" value="1"/>
</dbReference>
<evidence type="ECO:0000256" key="1">
    <source>
        <dbReference type="SAM" id="Phobius"/>
    </source>
</evidence>
<dbReference type="CDD" id="cd07818">
    <property type="entry name" value="SRPBCC_1"/>
    <property type="match status" value="1"/>
</dbReference>
<dbReference type="STRING" id="593133.SAMN04488006_1965"/>
<accession>A0A1I6QP68</accession>
<dbReference type="InterPro" id="IPR011256">
    <property type="entry name" value="Reg_factor_effector_dom_sf"/>
</dbReference>
<gene>
    <name evidence="2" type="ORF">SAMN04488006_1965</name>
</gene>
<proteinExistence type="predicted"/>
<evidence type="ECO:0000313" key="3">
    <source>
        <dbReference type="Proteomes" id="UP000199312"/>
    </source>
</evidence>
<keyword evidence="1" id="KW-0472">Membrane</keyword>
<keyword evidence="3" id="KW-1185">Reference proteome</keyword>
<dbReference type="Gene3D" id="3.30.530.20">
    <property type="match status" value="1"/>
</dbReference>
<dbReference type="SUPFAM" id="SSF55961">
    <property type="entry name" value="Bet v1-like"/>
    <property type="match status" value="1"/>
</dbReference>
<organism evidence="2 3">
    <name type="scientific">Lutibacter maritimus</name>
    <dbReference type="NCBI Taxonomy" id="593133"/>
    <lineage>
        <taxon>Bacteria</taxon>
        <taxon>Pseudomonadati</taxon>
        <taxon>Bacteroidota</taxon>
        <taxon>Flavobacteriia</taxon>
        <taxon>Flavobacteriales</taxon>
        <taxon>Flavobacteriaceae</taxon>
        <taxon>Lutibacter</taxon>
    </lineage>
</organism>
<keyword evidence="1" id="KW-1133">Transmembrane helix</keyword>
<dbReference type="EMBL" id="FOZP01000004">
    <property type="protein sequence ID" value="SFS54122.1"/>
    <property type="molecule type" value="Genomic_DNA"/>
</dbReference>
<dbReference type="Proteomes" id="UP000199312">
    <property type="component" value="Unassembled WGS sequence"/>
</dbReference>
<dbReference type="SUPFAM" id="SSF55136">
    <property type="entry name" value="Probable bacterial effector-binding domain"/>
    <property type="match status" value="1"/>
</dbReference>
<dbReference type="InterPro" id="IPR023393">
    <property type="entry name" value="START-like_dom_sf"/>
</dbReference>
<protein>
    <submittedName>
        <fullName evidence="2">Integron-associated effector binding protein</fullName>
    </submittedName>
</protein>
<keyword evidence="1" id="KW-0812">Transmembrane</keyword>
<dbReference type="OrthoDB" id="9807923at2"/>